<sequence>MNGYETTIEVAKTEAHDRVAIAIGTHVVAYRPYDALRISGDLLDAVEGCTVDELTPITFAGHLRIGVTAENARTIARAIATTADQLLDEAEYEF</sequence>
<gene>
    <name evidence="1" type="ORF">CXR34_08045</name>
</gene>
<dbReference type="KEGG" id="mhos:CXR34_08045"/>
<dbReference type="EMBL" id="CP025299">
    <property type="protein sequence ID" value="AUG29415.1"/>
    <property type="molecule type" value="Genomic_DNA"/>
</dbReference>
<evidence type="ECO:0000313" key="2">
    <source>
        <dbReference type="Proteomes" id="UP000233276"/>
    </source>
</evidence>
<name>A0A2K9D727_9MICO</name>
<dbReference type="AlphaFoldDB" id="A0A2K9D727"/>
<evidence type="ECO:0000313" key="1">
    <source>
        <dbReference type="EMBL" id="AUG29415.1"/>
    </source>
</evidence>
<accession>A0A2K9D727</accession>
<proteinExistence type="predicted"/>
<dbReference type="RefSeq" id="WP_016464801.1">
    <property type="nucleotide sequence ID" value="NZ_CP025299.1"/>
</dbReference>
<dbReference type="Proteomes" id="UP000233276">
    <property type="component" value="Chromosome"/>
</dbReference>
<protein>
    <submittedName>
        <fullName evidence="1">Uncharacterized protein</fullName>
    </submittedName>
</protein>
<organism evidence="1 2">
    <name type="scientific">Microbacterium hominis</name>
    <dbReference type="NCBI Taxonomy" id="162426"/>
    <lineage>
        <taxon>Bacteria</taxon>
        <taxon>Bacillati</taxon>
        <taxon>Actinomycetota</taxon>
        <taxon>Actinomycetes</taxon>
        <taxon>Micrococcales</taxon>
        <taxon>Microbacteriaceae</taxon>
        <taxon>Microbacterium</taxon>
    </lineage>
</organism>
<reference evidence="1 2" key="1">
    <citation type="submission" date="2017-12" db="EMBL/GenBank/DDBJ databases">
        <title>Isolation and characterization of estrogens degradatiion strain Microbacterium hominis SJTG1.</title>
        <authorList>
            <person name="Xiong W."/>
            <person name="Yin C."/>
            <person name="Zheng D."/>
            <person name="Liang R."/>
        </authorList>
    </citation>
    <scope>NUCLEOTIDE SEQUENCE [LARGE SCALE GENOMIC DNA]</scope>
    <source>
        <strain evidence="1 2">SJTG1</strain>
    </source>
</reference>